<organism evidence="1 2">
    <name type="scientific">Albula glossodonta</name>
    <name type="common">roundjaw bonefish</name>
    <dbReference type="NCBI Taxonomy" id="121402"/>
    <lineage>
        <taxon>Eukaryota</taxon>
        <taxon>Metazoa</taxon>
        <taxon>Chordata</taxon>
        <taxon>Craniata</taxon>
        <taxon>Vertebrata</taxon>
        <taxon>Euteleostomi</taxon>
        <taxon>Actinopterygii</taxon>
        <taxon>Neopterygii</taxon>
        <taxon>Teleostei</taxon>
        <taxon>Albuliformes</taxon>
        <taxon>Albulidae</taxon>
        <taxon>Albula</taxon>
    </lineage>
</organism>
<dbReference type="EMBL" id="JAFBMS010000144">
    <property type="protein sequence ID" value="KAG9334594.1"/>
    <property type="molecule type" value="Genomic_DNA"/>
</dbReference>
<reference evidence="1" key="1">
    <citation type="thesis" date="2021" institute="BYU ScholarsArchive" country="Provo, UT, USA">
        <title>Applications of and Algorithms for Genome Assembly and Genomic Analyses with an Emphasis on Marine Teleosts.</title>
        <authorList>
            <person name="Pickett B.D."/>
        </authorList>
    </citation>
    <scope>NUCLEOTIDE SEQUENCE</scope>
    <source>
        <strain evidence="1">HI-2016</strain>
    </source>
</reference>
<dbReference type="Proteomes" id="UP000824540">
    <property type="component" value="Unassembled WGS sequence"/>
</dbReference>
<sequence>MTVTMDGPYSKLIWPCASLTPVSHTAGCGSSLEYLSESAGGLQCSDTEREVLTLYWRSSEEQQRSSRDGAQRHSVLLESDPAHCYWFSRCPRFSIYLCIERNRCDHPLFGFLSRIRNRTSGIGVSYLVPRKATQRGERTQAGHPDPHNDLYADLDLQNMSPDYNTLQSVGDADKPSTWQDNSTRGVYEAIN</sequence>
<evidence type="ECO:0000313" key="2">
    <source>
        <dbReference type="Proteomes" id="UP000824540"/>
    </source>
</evidence>
<protein>
    <submittedName>
        <fullName evidence="1">Uncharacterized protein</fullName>
    </submittedName>
</protein>
<dbReference type="AlphaFoldDB" id="A0A8T2N3F5"/>
<name>A0A8T2N3F5_9TELE</name>
<proteinExistence type="predicted"/>
<accession>A0A8T2N3F5</accession>
<keyword evidence="2" id="KW-1185">Reference proteome</keyword>
<evidence type="ECO:0000313" key="1">
    <source>
        <dbReference type="EMBL" id="KAG9334594.1"/>
    </source>
</evidence>
<gene>
    <name evidence="1" type="ORF">JZ751_007415</name>
</gene>
<comment type="caution">
    <text evidence="1">The sequence shown here is derived from an EMBL/GenBank/DDBJ whole genome shotgun (WGS) entry which is preliminary data.</text>
</comment>